<name>A0ABQ8SIM1_PERAM</name>
<evidence type="ECO:0000313" key="4">
    <source>
        <dbReference type="Proteomes" id="UP001148838"/>
    </source>
</evidence>
<comment type="caution">
    <text evidence="3">The sequence shown here is derived from an EMBL/GenBank/DDBJ whole genome shotgun (WGS) entry which is preliminary data.</text>
</comment>
<accession>A0ABQ8SIM1</accession>
<sequence>MDSEARGYLASEREEGENVGEMSPGSSIESYPAFAHIGLRENHGKNLNRPGIEPGPPGFAARCANRYSTGVDSCLFFNILIQFGIPKKLVRLNKMCLSETYSRVSIGQFLSDAFPIHCGLKQGDALSSLLFNFALEYAIRKVQDNSQGLELNGLQQLLVYADDVNMLGENPQTITENTRILLDASKEIDNEDLPQTLQESDKQGSSCGKSRGELNLATVVAKELDHLDLSTFPRMFGGDVRGWQVKSARVRHHIGTTFADVVPVANLHITLPLSLAGRSNIWDPLDDDESRNFKHPQETDWIRKASESVGTKHASKTAFRQQFCTHNYWSSGAFLVSLVRFRPVFGQLTKQQQQQLHFEVSIDRERRNRLNKIKRNDPSVPVMLLLYRAYPPHVIVARLRSFPYYSSKFSDVPSMEKRESE</sequence>
<proteinExistence type="predicted"/>
<feature type="region of interest" description="Disordered" evidence="1">
    <location>
        <begin position="1"/>
        <end position="24"/>
    </location>
</feature>
<dbReference type="InterPro" id="IPR043502">
    <property type="entry name" value="DNA/RNA_pol_sf"/>
</dbReference>
<organism evidence="3 4">
    <name type="scientific">Periplaneta americana</name>
    <name type="common">American cockroach</name>
    <name type="synonym">Blatta americana</name>
    <dbReference type="NCBI Taxonomy" id="6978"/>
    <lineage>
        <taxon>Eukaryota</taxon>
        <taxon>Metazoa</taxon>
        <taxon>Ecdysozoa</taxon>
        <taxon>Arthropoda</taxon>
        <taxon>Hexapoda</taxon>
        <taxon>Insecta</taxon>
        <taxon>Pterygota</taxon>
        <taxon>Neoptera</taxon>
        <taxon>Polyneoptera</taxon>
        <taxon>Dictyoptera</taxon>
        <taxon>Blattodea</taxon>
        <taxon>Blattoidea</taxon>
        <taxon>Blattidae</taxon>
        <taxon>Blattinae</taxon>
        <taxon>Periplaneta</taxon>
    </lineage>
</organism>
<dbReference type="InterPro" id="IPR000477">
    <property type="entry name" value="RT_dom"/>
</dbReference>
<evidence type="ECO:0000313" key="3">
    <source>
        <dbReference type="EMBL" id="KAJ4433305.1"/>
    </source>
</evidence>
<keyword evidence="4" id="KW-1185">Reference proteome</keyword>
<dbReference type="Pfam" id="PF00078">
    <property type="entry name" value="RVT_1"/>
    <property type="match status" value="1"/>
</dbReference>
<reference evidence="3 4" key="1">
    <citation type="journal article" date="2022" name="Allergy">
        <title>Genome assembly and annotation of Periplaneta americana reveal a comprehensive cockroach allergen profile.</title>
        <authorList>
            <person name="Wang L."/>
            <person name="Xiong Q."/>
            <person name="Saelim N."/>
            <person name="Wang L."/>
            <person name="Nong W."/>
            <person name="Wan A.T."/>
            <person name="Shi M."/>
            <person name="Liu X."/>
            <person name="Cao Q."/>
            <person name="Hui J.H.L."/>
            <person name="Sookrung N."/>
            <person name="Leung T.F."/>
            <person name="Tungtrongchitr A."/>
            <person name="Tsui S.K.W."/>
        </authorList>
    </citation>
    <scope>NUCLEOTIDE SEQUENCE [LARGE SCALE GENOMIC DNA]</scope>
    <source>
        <strain evidence="3">PWHHKU_190912</strain>
    </source>
</reference>
<dbReference type="SUPFAM" id="SSF56672">
    <property type="entry name" value="DNA/RNA polymerases"/>
    <property type="match status" value="1"/>
</dbReference>
<dbReference type="Proteomes" id="UP001148838">
    <property type="component" value="Unassembled WGS sequence"/>
</dbReference>
<gene>
    <name evidence="3" type="ORF">ANN_15564</name>
</gene>
<feature type="domain" description="Reverse transcriptase" evidence="2">
    <location>
        <begin position="80"/>
        <end position="187"/>
    </location>
</feature>
<evidence type="ECO:0000256" key="1">
    <source>
        <dbReference type="SAM" id="MobiDB-lite"/>
    </source>
</evidence>
<dbReference type="EMBL" id="JAJSOF020000027">
    <property type="protein sequence ID" value="KAJ4433305.1"/>
    <property type="molecule type" value="Genomic_DNA"/>
</dbReference>
<protein>
    <recommendedName>
        <fullName evidence="2">Reverse transcriptase domain-containing protein</fullName>
    </recommendedName>
</protein>
<evidence type="ECO:0000259" key="2">
    <source>
        <dbReference type="Pfam" id="PF00078"/>
    </source>
</evidence>